<reference evidence="1" key="2">
    <citation type="submission" date="2025-08" db="UniProtKB">
        <authorList>
            <consortium name="Ensembl"/>
        </authorList>
    </citation>
    <scope>IDENTIFICATION</scope>
</reference>
<dbReference type="Ensembl" id="ENSOART00020005018.2">
    <property type="protein sequence ID" value="ENSOARP00020004127.2"/>
    <property type="gene ID" value="ENSOARG00020018148.2"/>
</dbReference>
<protein>
    <submittedName>
        <fullName evidence="1">Uncharacterized protein</fullName>
    </submittedName>
</protein>
<sequence>MRCQDPRQCGQKLIRRQPLEPREESEILLSRHLNILHLVVLGVGSTLGVGVYIVVGEVALFVAGPAIIISFLVAALSSVLSGLCYAEFGTRIKWTSSAYHYSYISVGELWAFIAGWNLILSYVFATASVSKAWSYTFDGLIGNHISQALQRGFSQYMPDYLARYPDFIALAVVLLLTGALTLGARESLLVTRVFTGINVLVLIFIILSGFFKGDLHNWKLTEQDYTSITPGSGGLSSLGPLAICFYALVGILCFHPKQEALNPRRSIPWSILITIFICFLAYSGVSAALTLMVPYYLIHPESPLPQAFLYIGWDVARYVVAVTTLCALTSRLQSIFFPIPVVIRDMARDGLLFRKLASVFVHTGTPIMAIMSSGNIAGLLALLFKFSDLVDLMSIGNLLVYSLVSFSVLVLRYQPEQTLSKKEEIDISRHEASPSEPVPEARTSRILKTLWFPNSTIPTLISGQIVYGCTSLLVLLLTILSVILAQWSSQVFSGDPGLTTVAVLLLLLITGVTVIIWRQPKDPGPEYFKVPALPVLPLVSIFVNVYLMMLMTPRTWTQFGIWNAIGFLIYFGYGIRHSLAGNNHR</sequence>
<gene>
    <name evidence="1" type="primary">LOC101121410</name>
</gene>
<reference evidence="1" key="1">
    <citation type="submission" date="2020-11" db="EMBL/GenBank/DDBJ databases">
        <authorList>
            <person name="Davenport K.M."/>
            <person name="Bickhart D.M."/>
            <person name="Smith T.P.L."/>
            <person name="Murdoch B.M."/>
            <person name="Rosen B.D."/>
        </authorList>
    </citation>
    <scope>NUCLEOTIDE SEQUENCE [LARGE SCALE GENOMIC DNA]</scope>
    <source>
        <strain evidence="1">OAR_USU_Benz2616</strain>
    </source>
</reference>
<evidence type="ECO:0000313" key="1">
    <source>
        <dbReference type="Ensembl" id="ENSOARP00020004127.2"/>
    </source>
</evidence>
<reference evidence="1" key="3">
    <citation type="submission" date="2025-09" db="UniProtKB">
        <authorList>
            <consortium name="Ensembl"/>
        </authorList>
    </citation>
    <scope>IDENTIFICATION</scope>
</reference>
<proteinExistence type="predicted"/>
<accession>A0AC11AY37</accession>
<organism evidence="1">
    <name type="scientific">Ovis aries</name>
    <name type="common">Sheep</name>
    <dbReference type="NCBI Taxonomy" id="9940"/>
    <lineage>
        <taxon>Eukaryota</taxon>
        <taxon>Metazoa</taxon>
        <taxon>Chordata</taxon>
        <taxon>Craniata</taxon>
        <taxon>Vertebrata</taxon>
        <taxon>Euteleostomi</taxon>
        <taxon>Mammalia</taxon>
        <taxon>Eutheria</taxon>
        <taxon>Laurasiatheria</taxon>
        <taxon>Artiodactyla</taxon>
        <taxon>Ruminantia</taxon>
        <taxon>Pecora</taxon>
        <taxon>Bovidae</taxon>
        <taxon>Caprinae</taxon>
        <taxon>Ovis</taxon>
    </lineage>
</organism>
<name>A0AC11AY37_SHEEP</name>